<organism evidence="1 2">
    <name type="scientific">Sinorhizobium sojae CCBAU 05684</name>
    <dbReference type="NCBI Taxonomy" id="716928"/>
    <lineage>
        <taxon>Bacteria</taxon>
        <taxon>Pseudomonadati</taxon>
        <taxon>Pseudomonadota</taxon>
        <taxon>Alphaproteobacteria</taxon>
        <taxon>Hyphomicrobiales</taxon>
        <taxon>Rhizobiaceae</taxon>
        <taxon>Sinorhizobium/Ensifer group</taxon>
        <taxon>Sinorhizobium</taxon>
    </lineage>
</organism>
<proteinExistence type="predicted"/>
<evidence type="ECO:0000313" key="1">
    <source>
        <dbReference type="EMBL" id="ASY62538.1"/>
    </source>
</evidence>
<dbReference type="Pfam" id="PF13385">
    <property type="entry name" value="Laminin_G_3"/>
    <property type="match status" value="1"/>
</dbReference>
<protein>
    <submittedName>
        <fullName evidence="1">Phage protein</fullName>
    </submittedName>
</protein>
<dbReference type="InterPro" id="IPR013320">
    <property type="entry name" value="ConA-like_dom_sf"/>
</dbReference>
<gene>
    <name evidence="1" type="ORF">SJ05684_c10810</name>
</gene>
<dbReference type="EMBL" id="CP023067">
    <property type="protein sequence ID" value="ASY62538.1"/>
    <property type="molecule type" value="Genomic_DNA"/>
</dbReference>
<accession>A0A249P9E9</accession>
<dbReference type="STRING" id="716928.GCA_000261485_04846"/>
<dbReference type="RefSeq" id="WP_034858747.1">
    <property type="nucleotide sequence ID" value="NZ_AJQT01000109.1"/>
</dbReference>
<reference evidence="1 2" key="1">
    <citation type="submission" date="2017-08" db="EMBL/GenBank/DDBJ databases">
        <title>Multipartite genome sequences of Sinorhizobium species nodulating soybeans.</title>
        <authorList>
            <person name="Tian C.F."/>
        </authorList>
    </citation>
    <scope>NUCLEOTIDE SEQUENCE [LARGE SCALE GENOMIC DNA]</scope>
    <source>
        <strain evidence="1 2">CCBAU 05684</strain>
    </source>
</reference>
<dbReference type="eggNOG" id="COG3209">
    <property type="taxonomic scope" value="Bacteria"/>
</dbReference>
<keyword evidence="2" id="KW-1185">Reference proteome</keyword>
<dbReference type="Proteomes" id="UP000217211">
    <property type="component" value="Chromosome"/>
</dbReference>
<dbReference type="Gene3D" id="2.60.120.200">
    <property type="match status" value="1"/>
</dbReference>
<evidence type="ECO:0000313" key="2">
    <source>
        <dbReference type="Proteomes" id="UP000217211"/>
    </source>
</evidence>
<dbReference type="SUPFAM" id="SSF49899">
    <property type="entry name" value="Concanavalin A-like lectins/glucanases"/>
    <property type="match status" value="1"/>
</dbReference>
<sequence length="376" mass="38404">MSFLINPFVYLSAGATLTAEAGTFTLTGVNAGLLRALRMEAAAGAFTLTGNDADISTGYPDLVAETGTFTITGNAAALTRALRMEASAGAFSLTGNVAGLSKTLTVLAEGGSFTLTGVDAAFKRALAMAAAQGSFTLTGNAATLTYGATDPNFSSVVLLCGFDGTDGATTSTDDSNSAHTLTFVGNAQLDTAQQKFGGSSLLLDGTGDIVTCAASTDWDFGSSPFTIEMFARFNTITSTSRSVLGSSGSNAASFVMGINAGLSNFQFAFSSNGGSSFNEIITSSGVTAATGQWYHLCVDRDGSNKIRLYIDGVMRGSLTTANAINYESTALAIGATDGTGSSDMDGWLDEVRITKGVARYASDSGFTVPTSAYPRS</sequence>
<dbReference type="OrthoDB" id="8708771at2"/>
<dbReference type="AlphaFoldDB" id="A0A249P9E9"/>
<name>A0A249P9E9_9HYPH</name>
<dbReference type="KEGG" id="esj:SJ05684_c10810"/>